<name>A0A0P1HLY1_9RHOB</name>
<feature type="signal peptide" evidence="1">
    <location>
        <begin position="1"/>
        <end position="20"/>
    </location>
</feature>
<sequence>MNKILSAALIGALSSAPALAGGTHGGMEVGKPGKAAHADREVAVTMNETDDGEMLFEPSSFSFA</sequence>
<dbReference type="Proteomes" id="UP000051326">
    <property type="component" value="Unassembled WGS sequence"/>
</dbReference>
<evidence type="ECO:0000313" key="3">
    <source>
        <dbReference type="Proteomes" id="UP000051326"/>
    </source>
</evidence>
<dbReference type="AlphaFoldDB" id="A0A0P1HLY1"/>
<organism evidence="2 3">
    <name type="scientific">Leisingera aquaemixtae</name>
    <dbReference type="NCBI Taxonomy" id="1396826"/>
    <lineage>
        <taxon>Bacteria</taxon>
        <taxon>Pseudomonadati</taxon>
        <taxon>Pseudomonadota</taxon>
        <taxon>Alphaproteobacteria</taxon>
        <taxon>Rhodobacterales</taxon>
        <taxon>Roseobacteraceae</taxon>
        <taxon>Leisingera</taxon>
    </lineage>
</organism>
<reference evidence="2 3" key="1">
    <citation type="submission" date="2015-09" db="EMBL/GenBank/DDBJ databases">
        <authorList>
            <consortium name="Swine Surveillance"/>
        </authorList>
    </citation>
    <scope>NUCLEOTIDE SEQUENCE [LARGE SCALE GENOMIC DNA]</scope>
    <source>
        <strain evidence="2 3">CECT 8399</strain>
    </source>
</reference>
<accession>A0A0P1HLY1</accession>
<evidence type="ECO:0000256" key="1">
    <source>
        <dbReference type="SAM" id="SignalP"/>
    </source>
</evidence>
<dbReference type="EMBL" id="CYSR01000010">
    <property type="protein sequence ID" value="CUH98641.1"/>
    <property type="molecule type" value="Genomic_DNA"/>
</dbReference>
<proteinExistence type="predicted"/>
<evidence type="ECO:0000313" key="2">
    <source>
        <dbReference type="EMBL" id="CUH98641.1"/>
    </source>
</evidence>
<dbReference type="STRING" id="1396826.PHA8399_00755"/>
<keyword evidence="1" id="KW-0732">Signal</keyword>
<gene>
    <name evidence="2" type="ORF">PHA8399_00755</name>
</gene>
<feature type="chain" id="PRO_5006064466" evidence="1">
    <location>
        <begin position="21"/>
        <end position="64"/>
    </location>
</feature>
<protein>
    <submittedName>
        <fullName evidence="2">Putative copper-binding protein</fullName>
    </submittedName>
</protein>
<dbReference type="RefSeq" id="WP_342027514.1">
    <property type="nucleotide sequence ID" value="NZ_CYSR01000010.1"/>
</dbReference>